<proteinExistence type="predicted"/>
<protein>
    <submittedName>
        <fullName evidence="1">Uncharacterized protein</fullName>
    </submittedName>
</protein>
<dbReference type="EMBL" id="CASHSV030000109">
    <property type="protein sequence ID" value="CAJ2648225.1"/>
    <property type="molecule type" value="Genomic_DNA"/>
</dbReference>
<organism evidence="1 2">
    <name type="scientific">Trifolium pratense</name>
    <name type="common">Red clover</name>
    <dbReference type="NCBI Taxonomy" id="57577"/>
    <lineage>
        <taxon>Eukaryota</taxon>
        <taxon>Viridiplantae</taxon>
        <taxon>Streptophyta</taxon>
        <taxon>Embryophyta</taxon>
        <taxon>Tracheophyta</taxon>
        <taxon>Spermatophyta</taxon>
        <taxon>Magnoliopsida</taxon>
        <taxon>eudicotyledons</taxon>
        <taxon>Gunneridae</taxon>
        <taxon>Pentapetalae</taxon>
        <taxon>rosids</taxon>
        <taxon>fabids</taxon>
        <taxon>Fabales</taxon>
        <taxon>Fabaceae</taxon>
        <taxon>Papilionoideae</taxon>
        <taxon>50 kb inversion clade</taxon>
        <taxon>NPAAA clade</taxon>
        <taxon>Hologalegina</taxon>
        <taxon>IRL clade</taxon>
        <taxon>Trifolieae</taxon>
        <taxon>Trifolium</taxon>
    </lineage>
</organism>
<sequence length="203" mass="24552">MDIRQSRSWMYNRLMPGRRGLTDEFLKGVDEFVSFAIQRDTSNKEIRCPCSKCKNMKFLDPEEVKVHIYSRGFKPDYWYWTCHGESHPELCVEFTTQHKKKPTQERQNNHNQIHCDQKFHDVLHAVQKPLSLGIKKKRKNGRRMKSTTVARRLYYHDSCSSSTKWVQRHELEEFRNEIKQQRHEVEVFRNEIKQLRETLAKQR</sequence>
<evidence type="ECO:0000313" key="2">
    <source>
        <dbReference type="Proteomes" id="UP001177021"/>
    </source>
</evidence>
<accession>A0ACB0JSZ5</accession>
<name>A0ACB0JSZ5_TRIPR</name>
<keyword evidence="2" id="KW-1185">Reference proteome</keyword>
<reference evidence="1" key="1">
    <citation type="submission" date="2023-10" db="EMBL/GenBank/DDBJ databases">
        <authorList>
            <person name="Rodriguez Cubillos JULIANA M."/>
            <person name="De Vega J."/>
        </authorList>
    </citation>
    <scope>NUCLEOTIDE SEQUENCE</scope>
</reference>
<gene>
    <name evidence="1" type="ORF">MILVUS5_LOCUS16607</name>
</gene>
<evidence type="ECO:0000313" key="1">
    <source>
        <dbReference type="EMBL" id="CAJ2648225.1"/>
    </source>
</evidence>
<comment type="caution">
    <text evidence="1">The sequence shown here is derived from an EMBL/GenBank/DDBJ whole genome shotgun (WGS) entry which is preliminary data.</text>
</comment>
<dbReference type="Proteomes" id="UP001177021">
    <property type="component" value="Unassembled WGS sequence"/>
</dbReference>